<dbReference type="InterPro" id="IPR027417">
    <property type="entry name" value="P-loop_NTPase"/>
</dbReference>
<name>A0A2Z4LSI2_9FLAO</name>
<dbReference type="Pfam" id="PF12991">
    <property type="entry name" value="DUF3875"/>
    <property type="match status" value="1"/>
</dbReference>
<dbReference type="PANTHER" id="PTHR38467">
    <property type="match status" value="1"/>
</dbReference>
<dbReference type="InterPro" id="IPR053155">
    <property type="entry name" value="F-pilin_assembly_TraC"/>
</dbReference>
<dbReference type="SUPFAM" id="SSF52540">
    <property type="entry name" value="P-loop containing nucleoside triphosphate hydrolases"/>
    <property type="match status" value="1"/>
</dbReference>
<dbReference type="OrthoDB" id="596266at2"/>
<dbReference type="Gene3D" id="1.10.8.730">
    <property type="match status" value="1"/>
</dbReference>
<dbReference type="Gene3D" id="3.40.50.300">
    <property type="entry name" value="P-loop containing nucleotide triphosphate hydrolases"/>
    <property type="match status" value="1"/>
</dbReference>
<keyword evidence="4" id="KW-1185">Reference proteome</keyword>
<proteinExistence type="predicted"/>
<evidence type="ECO:0000259" key="1">
    <source>
        <dbReference type="Pfam" id="PF12991"/>
    </source>
</evidence>
<dbReference type="InterPro" id="IPR024451">
    <property type="entry name" value="TraG_N_Bacteroidetes"/>
</dbReference>
<dbReference type="InterPro" id="IPR022509">
    <property type="entry name" value="Conjugation_ATPase_TraG"/>
</dbReference>
<dbReference type="EMBL" id="CP030104">
    <property type="protein sequence ID" value="AWX44786.1"/>
    <property type="molecule type" value="Genomic_DNA"/>
</dbReference>
<accession>A0A2Z4LSI2</accession>
<evidence type="ECO:0000313" key="3">
    <source>
        <dbReference type="EMBL" id="AWX44786.1"/>
    </source>
</evidence>
<dbReference type="KEGG" id="spon:HME9304_01791"/>
<dbReference type="NCBIfam" id="TIGR03783">
    <property type="entry name" value="Bac_Flav_CT_G"/>
    <property type="match status" value="1"/>
</dbReference>
<protein>
    <recommendedName>
        <fullName evidence="5">TraG family conjugative transposon ATPase</fullName>
    </recommendedName>
</protein>
<dbReference type="Proteomes" id="UP000248536">
    <property type="component" value="Chromosome"/>
</dbReference>
<evidence type="ECO:0000259" key="2">
    <source>
        <dbReference type="Pfam" id="PF19044"/>
    </source>
</evidence>
<dbReference type="PANTHER" id="PTHR38467:SF1">
    <property type="entry name" value="CONJUGATIVE TRANSFER: ASSEMBLY"/>
    <property type="match status" value="1"/>
</dbReference>
<sequence>MEQINLSEYYPILAVKDNIILSNNGDIILCYELDLPEIFTLSPEDYQNIHDFWYRTVKYLPAKSFVHKQDIFLKKEYQGNELPDDTFLQKSTKEHFEHRAYVSHSSYLFIGQTPNGTLNQIAAQNPFKSLPNQKKLLEEFDRDNAFISEVTKSIEFLNSSKYIKAYPIMEDEIHSLIQNYYNGFDPNKYVDTTLDENVKTSGQNYNAVGVGNRRVGVFTLNDIKQFPDYVDIHKLDNDYSSKKFKIFKGASDDFGFKMPFDHIYNQVIFIDDHSQHKKQLENRKEHLIGAKGFGTDNKSAAEGLTEYLQELSKDESKKIVRGHSNIIYYADSDSAFETYTNTISTVYRTLDFKPHYPNKKTLQEIYLKSIFPYISSLSNVNVFRTELQIALSLFLNITSYKSDDEGIVFSDRIFNIPIKRDIRDERKKRIKAWNFFIFAPTGEGKSVLAQHIFRQLNEQGKKLVIFDIGGSFKKLSYLVPKDKVIFFSYEHGQPLGLNPFHVNNITELDTDKQNALADFVFSLWHPDKSPENMDRTILTKLLHTYYMNVEQNQSFPSFYNFLKINRNSLLEKLGIDNRFFDMESFLLITDKYVTGEYSFLFDQSEDFSHRLQDKDLVIFEFEKANNNVVLLSLLLQLGNEAVDKMILEDRSIDGIVFYDELAKFIKDSSIRNRVTHYYQTNRKHSASVGTALQTPEQLPEGPDTNAMIENSQVVYILHNEKGYEPIVKRFNLSDHQHNILKSITPNLKAKNPYTEFALIIGKEIWVMRLELSKESFYAYQTDGKEYEAIMKLYDQYESMETAINDFVQMKEN</sequence>
<evidence type="ECO:0000313" key="4">
    <source>
        <dbReference type="Proteomes" id="UP000248536"/>
    </source>
</evidence>
<reference evidence="3 4" key="1">
    <citation type="submission" date="2018-06" db="EMBL/GenBank/DDBJ databases">
        <title>Spongiibacterium sp. HME9304 Genome sequencing and assembly.</title>
        <authorList>
            <person name="Kang H."/>
            <person name="Kim H."/>
            <person name="Joh K."/>
        </authorList>
    </citation>
    <scope>NUCLEOTIDE SEQUENCE [LARGE SCALE GENOMIC DNA]</scope>
    <source>
        <strain evidence="3 4">HME9304</strain>
    </source>
</reference>
<dbReference type="AlphaFoldDB" id="A0A2Z4LSI2"/>
<feature type="domain" description="TraG N-terminal Bacteroidetes" evidence="1">
    <location>
        <begin position="4"/>
        <end position="50"/>
    </location>
</feature>
<organism evidence="3 4">
    <name type="scientific">Flagellimonas maritima</name>
    <dbReference type="NCBI Taxonomy" id="1383885"/>
    <lineage>
        <taxon>Bacteria</taxon>
        <taxon>Pseudomonadati</taxon>
        <taxon>Bacteroidota</taxon>
        <taxon>Flavobacteriia</taxon>
        <taxon>Flavobacteriales</taxon>
        <taxon>Flavobacteriaceae</taxon>
        <taxon>Flagellimonas</taxon>
    </lineage>
</organism>
<dbReference type="RefSeq" id="WP_112378231.1">
    <property type="nucleotide sequence ID" value="NZ_CP030104.1"/>
</dbReference>
<feature type="domain" description="TraG P-loop" evidence="2">
    <location>
        <begin position="406"/>
        <end position="808"/>
    </location>
</feature>
<dbReference type="Pfam" id="PF19044">
    <property type="entry name" value="P-loop_TraG"/>
    <property type="match status" value="1"/>
</dbReference>
<gene>
    <name evidence="3" type="ORF">HME9304_01791</name>
</gene>
<evidence type="ECO:0008006" key="5">
    <source>
        <dbReference type="Google" id="ProtNLM"/>
    </source>
</evidence>
<dbReference type="InterPro" id="IPR043964">
    <property type="entry name" value="P-loop_TraG"/>
</dbReference>